<dbReference type="EMBL" id="BGZK01000002">
    <property type="protein sequence ID" value="GBO98973.1"/>
    <property type="molecule type" value="Genomic_DNA"/>
</dbReference>
<evidence type="ECO:0000256" key="1">
    <source>
        <dbReference type="SAM" id="MobiDB-lite"/>
    </source>
</evidence>
<dbReference type="AlphaFoldDB" id="A0A4C1SA22"/>
<feature type="compositionally biased region" description="Basic and acidic residues" evidence="1">
    <location>
        <begin position="95"/>
        <end position="113"/>
    </location>
</feature>
<accession>A0A4C1SA22</accession>
<organism evidence="2 3">
    <name type="scientific">Eumeta variegata</name>
    <name type="common">Bagworm moth</name>
    <name type="synonym">Eumeta japonica</name>
    <dbReference type="NCBI Taxonomy" id="151549"/>
    <lineage>
        <taxon>Eukaryota</taxon>
        <taxon>Metazoa</taxon>
        <taxon>Ecdysozoa</taxon>
        <taxon>Arthropoda</taxon>
        <taxon>Hexapoda</taxon>
        <taxon>Insecta</taxon>
        <taxon>Pterygota</taxon>
        <taxon>Neoptera</taxon>
        <taxon>Endopterygota</taxon>
        <taxon>Lepidoptera</taxon>
        <taxon>Glossata</taxon>
        <taxon>Ditrysia</taxon>
        <taxon>Tineoidea</taxon>
        <taxon>Psychidae</taxon>
        <taxon>Oiketicinae</taxon>
        <taxon>Eumeta</taxon>
    </lineage>
</organism>
<proteinExistence type="predicted"/>
<keyword evidence="3" id="KW-1185">Reference proteome</keyword>
<name>A0A4C1SA22_EUMVA</name>
<dbReference type="Proteomes" id="UP000299102">
    <property type="component" value="Unassembled WGS sequence"/>
</dbReference>
<evidence type="ECO:0000313" key="3">
    <source>
        <dbReference type="Proteomes" id="UP000299102"/>
    </source>
</evidence>
<protein>
    <submittedName>
        <fullName evidence="2">Uncharacterized protein</fullName>
    </submittedName>
</protein>
<comment type="caution">
    <text evidence="2">The sequence shown here is derived from an EMBL/GenBank/DDBJ whole genome shotgun (WGS) entry which is preliminary data.</text>
</comment>
<feature type="region of interest" description="Disordered" evidence="1">
    <location>
        <begin position="90"/>
        <end position="144"/>
    </location>
</feature>
<reference evidence="2 3" key="1">
    <citation type="journal article" date="2019" name="Commun. Biol.">
        <title>The bagworm genome reveals a unique fibroin gene that provides high tensile strength.</title>
        <authorList>
            <person name="Kono N."/>
            <person name="Nakamura H."/>
            <person name="Ohtoshi R."/>
            <person name="Tomita M."/>
            <person name="Numata K."/>
            <person name="Arakawa K."/>
        </authorList>
    </citation>
    <scope>NUCLEOTIDE SEQUENCE [LARGE SCALE GENOMIC DNA]</scope>
</reference>
<gene>
    <name evidence="2" type="ORF">EVAR_361_1</name>
</gene>
<sequence length="144" mass="16026">MPKLVLLLVEHSLSVSIMSRTADVVFGRHRRNTSLTQIVNHISTTTFELDKPVISSARVPDRIRRDSRAAVRSVTLKTFACQDFATETSGPALRPEVEMHDRSRGKRSCESPKRSWSSPSVGGGDLMIVTPEESPVLCQPLRQE</sequence>
<evidence type="ECO:0000313" key="2">
    <source>
        <dbReference type="EMBL" id="GBO98973.1"/>
    </source>
</evidence>